<gene>
    <name evidence="2" type="ORF">E6C64_15335</name>
</gene>
<evidence type="ECO:0008006" key="4">
    <source>
        <dbReference type="Google" id="ProtNLM"/>
    </source>
</evidence>
<dbReference type="EMBL" id="SSSM01000005">
    <property type="protein sequence ID" value="THG30012.1"/>
    <property type="molecule type" value="Genomic_DNA"/>
</dbReference>
<evidence type="ECO:0000256" key="1">
    <source>
        <dbReference type="SAM" id="Phobius"/>
    </source>
</evidence>
<feature type="transmembrane region" description="Helical" evidence="1">
    <location>
        <begin position="65"/>
        <end position="88"/>
    </location>
</feature>
<evidence type="ECO:0000313" key="2">
    <source>
        <dbReference type="EMBL" id="THG30012.1"/>
    </source>
</evidence>
<accession>A0A4S4FJI1</accession>
<protein>
    <recommendedName>
        <fullName evidence="4">Alkaline shock response membrane anchor protein AmaP</fullName>
    </recommendedName>
</protein>
<evidence type="ECO:0000313" key="3">
    <source>
        <dbReference type="Proteomes" id="UP000309133"/>
    </source>
</evidence>
<keyword evidence="1" id="KW-0472">Membrane</keyword>
<keyword evidence="1" id="KW-1133">Transmembrane helix</keyword>
<dbReference type="Proteomes" id="UP000309133">
    <property type="component" value="Unassembled WGS sequence"/>
</dbReference>
<proteinExistence type="predicted"/>
<dbReference type="AlphaFoldDB" id="A0A4S4FJI1"/>
<sequence>MNSTNRALNRLVILVVGVLLTALGAAALLGLLVPTVHGDWRSITGVVQATVSGWLGATPIGDGSASWLLIAAAALLVIAILLLVAFILRQGRGHTRRLLTEPSTEHGRTVVEAAVAEQLLHDALSARTEFVSNHVSTYRIGQASALKLSVTCRRGVSPRDAISIADGAIRSLDVLLGARLPALIQVSGGFRARTSASTRLQ</sequence>
<name>A0A4S4FJI1_9MICO</name>
<feature type="transmembrane region" description="Helical" evidence="1">
    <location>
        <begin position="12"/>
        <end position="33"/>
    </location>
</feature>
<reference evidence="2 3" key="1">
    <citation type="submission" date="2019-04" db="EMBL/GenBank/DDBJ databases">
        <authorList>
            <person name="Jiang L."/>
        </authorList>
    </citation>
    <scope>NUCLEOTIDE SEQUENCE [LARGE SCALE GENOMIC DNA]</scope>
    <source>
        <strain evidence="2 3">YIM 131853</strain>
    </source>
</reference>
<keyword evidence="1" id="KW-0812">Transmembrane</keyword>
<dbReference type="RefSeq" id="WP_136428343.1">
    <property type="nucleotide sequence ID" value="NZ_SSSM01000005.1"/>
</dbReference>
<keyword evidence="3" id="KW-1185">Reference proteome</keyword>
<organism evidence="2 3">
    <name type="scientific">Naasia lichenicola</name>
    <dbReference type="NCBI Taxonomy" id="2565933"/>
    <lineage>
        <taxon>Bacteria</taxon>
        <taxon>Bacillati</taxon>
        <taxon>Actinomycetota</taxon>
        <taxon>Actinomycetes</taxon>
        <taxon>Micrococcales</taxon>
        <taxon>Microbacteriaceae</taxon>
        <taxon>Naasia</taxon>
    </lineage>
</organism>
<dbReference type="OrthoDB" id="5123397at2"/>
<comment type="caution">
    <text evidence="2">The sequence shown here is derived from an EMBL/GenBank/DDBJ whole genome shotgun (WGS) entry which is preliminary data.</text>
</comment>